<dbReference type="EMBL" id="JUFX02000235">
    <property type="protein sequence ID" value="KPH85573.1"/>
    <property type="molecule type" value="Genomic_DNA"/>
</dbReference>
<name>A0A0N0MDR1_9PROT</name>
<keyword evidence="2" id="KW-0732">Signal</keyword>
<protein>
    <submittedName>
        <fullName evidence="3">Uncharacterized protein</fullName>
    </submittedName>
</protein>
<sequence length="119" mass="12426" precursor="true">MFRFLILSLACLPLHHAMAQMPGAVPGGWNGSVALPHAPMAPSVLSMPAAPPLAHFAPLHASGTSVPSSPYREQVPGPADLNATQPAAPMPGSPARQDWTAFRRAEQQALRNTHSPAAP</sequence>
<feature type="region of interest" description="Disordered" evidence="1">
    <location>
        <begin position="59"/>
        <end position="119"/>
    </location>
</feature>
<gene>
    <name evidence="3" type="ORF">GLUCOINTEAF2_0203342</name>
</gene>
<evidence type="ECO:0000313" key="3">
    <source>
        <dbReference type="EMBL" id="KPH85573.1"/>
    </source>
</evidence>
<organism evidence="3 4">
    <name type="scientific">Komagataeibacter intermedius AF2</name>
    <dbReference type="NCBI Taxonomy" id="1458464"/>
    <lineage>
        <taxon>Bacteria</taxon>
        <taxon>Pseudomonadati</taxon>
        <taxon>Pseudomonadota</taxon>
        <taxon>Alphaproteobacteria</taxon>
        <taxon>Acetobacterales</taxon>
        <taxon>Acetobacteraceae</taxon>
        <taxon>Komagataeibacter</taxon>
    </lineage>
</organism>
<accession>A0A0N0MDR1</accession>
<dbReference type="RefSeq" id="WP_235721059.1">
    <property type="nucleotide sequence ID" value="NZ_JUFX02000235.1"/>
</dbReference>
<feature type="compositionally biased region" description="Polar residues" evidence="1">
    <location>
        <begin position="109"/>
        <end position="119"/>
    </location>
</feature>
<dbReference type="Proteomes" id="UP000031553">
    <property type="component" value="Unassembled WGS sequence"/>
</dbReference>
<evidence type="ECO:0000256" key="1">
    <source>
        <dbReference type="SAM" id="MobiDB-lite"/>
    </source>
</evidence>
<evidence type="ECO:0000313" key="4">
    <source>
        <dbReference type="Proteomes" id="UP000031553"/>
    </source>
</evidence>
<proteinExistence type="predicted"/>
<feature type="signal peptide" evidence="2">
    <location>
        <begin position="1"/>
        <end position="19"/>
    </location>
</feature>
<reference evidence="3 4" key="1">
    <citation type="submission" date="2015-07" db="EMBL/GenBank/DDBJ databases">
        <title>Draft Genome Sequence of Komagataeibacter intermedius Strain AF2, Isolated from Kombucha Tea.</title>
        <authorList>
            <person name="Santos R.A."/>
            <person name="Berretta A.A."/>
            <person name="Barud H.S."/>
            <person name="Ribeiro S.J."/>
            <person name="Gonzalez-Garcia L.N."/>
            <person name="Zucchi T.D."/>
            <person name="Goldman G.H."/>
            <person name="Riano-Pachon D.M."/>
        </authorList>
    </citation>
    <scope>NUCLEOTIDE SEQUENCE [LARGE SCALE GENOMIC DNA]</scope>
    <source>
        <strain evidence="3 4">AF2</strain>
    </source>
</reference>
<feature type="chain" id="PRO_5005855530" evidence="2">
    <location>
        <begin position="20"/>
        <end position="119"/>
    </location>
</feature>
<dbReference type="AlphaFoldDB" id="A0A0N0MDR1"/>
<comment type="caution">
    <text evidence="3">The sequence shown here is derived from an EMBL/GenBank/DDBJ whole genome shotgun (WGS) entry which is preliminary data.</text>
</comment>
<evidence type="ECO:0000256" key="2">
    <source>
        <dbReference type="SAM" id="SignalP"/>
    </source>
</evidence>